<reference evidence="7" key="1">
    <citation type="journal article" date="2020" name="Phytopathology">
        <title>Genome sequence of the chestnut blight fungus Cryphonectria parasitica EP155: A fundamental resource for an archetypical invasive plant pathogen.</title>
        <authorList>
            <person name="Crouch J.A."/>
            <person name="Dawe A."/>
            <person name="Aerts A."/>
            <person name="Barry K."/>
            <person name="Churchill A.C.L."/>
            <person name="Grimwood J."/>
            <person name="Hillman B."/>
            <person name="Milgroom M.G."/>
            <person name="Pangilinan J."/>
            <person name="Smith M."/>
            <person name="Salamov A."/>
            <person name="Schmutz J."/>
            <person name="Yadav J."/>
            <person name="Grigoriev I.V."/>
            <person name="Nuss D."/>
        </authorList>
    </citation>
    <scope>NUCLEOTIDE SEQUENCE</scope>
    <source>
        <strain evidence="7">EP155</strain>
    </source>
</reference>
<protein>
    <recommendedName>
        <fullName evidence="9">3-keto-steroid reductase</fullName>
    </recommendedName>
</protein>
<keyword evidence="2" id="KW-0521">NADP</keyword>
<evidence type="ECO:0000256" key="6">
    <source>
        <dbReference type="ARBA" id="ARBA00023593"/>
    </source>
</evidence>
<evidence type="ECO:0000256" key="5">
    <source>
        <dbReference type="ARBA" id="ARBA00023098"/>
    </source>
</evidence>
<evidence type="ECO:0000256" key="1">
    <source>
        <dbReference type="ARBA" id="ARBA00022516"/>
    </source>
</evidence>
<dbReference type="RefSeq" id="XP_040772304.1">
    <property type="nucleotide sequence ID" value="XM_040921739.1"/>
</dbReference>
<keyword evidence="5" id="KW-0443">Lipid metabolism</keyword>
<keyword evidence="8" id="KW-1185">Reference proteome</keyword>
<proteinExistence type="inferred from homology"/>
<dbReference type="InterPro" id="IPR036291">
    <property type="entry name" value="NAD(P)-bd_dom_sf"/>
</dbReference>
<dbReference type="GO" id="GO:0005789">
    <property type="term" value="C:endoplasmic reticulum membrane"/>
    <property type="evidence" value="ECO:0007669"/>
    <property type="project" value="TreeGrafter"/>
</dbReference>
<dbReference type="InterPro" id="IPR051593">
    <property type="entry name" value="Ergosterol_Biosynth_ERG27"/>
</dbReference>
<keyword evidence="3" id="KW-0752">Steroid biosynthesis</keyword>
<organism evidence="7 8">
    <name type="scientific">Cryphonectria parasitica (strain ATCC 38755 / EP155)</name>
    <dbReference type="NCBI Taxonomy" id="660469"/>
    <lineage>
        <taxon>Eukaryota</taxon>
        <taxon>Fungi</taxon>
        <taxon>Dikarya</taxon>
        <taxon>Ascomycota</taxon>
        <taxon>Pezizomycotina</taxon>
        <taxon>Sordariomycetes</taxon>
        <taxon>Sordariomycetidae</taxon>
        <taxon>Diaporthales</taxon>
        <taxon>Cryphonectriaceae</taxon>
        <taxon>Cryphonectria-Endothia species complex</taxon>
        <taxon>Cryphonectria</taxon>
    </lineage>
</organism>
<evidence type="ECO:0000256" key="2">
    <source>
        <dbReference type="ARBA" id="ARBA00022857"/>
    </source>
</evidence>
<evidence type="ECO:0000313" key="8">
    <source>
        <dbReference type="Proteomes" id="UP000803844"/>
    </source>
</evidence>
<dbReference type="Gene3D" id="3.40.50.720">
    <property type="entry name" value="NAD(P)-binding Rossmann-like Domain"/>
    <property type="match status" value="1"/>
</dbReference>
<name>A0A9P4XVF5_CRYP1</name>
<evidence type="ECO:0000256" key="3">
    <source>
        <dbReference type="ARBA" id="ARBA00022955"/>
    </source>
</evidence>
<dbReference type="OrthoDB" id="9989144at2759"/>
<comment type="caution">
    <text evidence="7">The sequence shown here is derived from an EMBL/GenBank/DDBJ whole genome shotgun (WGS) entry which is preliminary data.</text>
</comment>
<comment type="similarity">
    <text evidence="6">Belongs to the short-chain dehydrogenases/reductases (SDR) family. ERG27 subfamily.</text>
</comment>
<dbReference type="GeneID" id="63838868"/>
<dbReference type="AlphaFoldDB" id="A0A9P4XVF5"/>
<keyword evidence="4" id="KW-0560">Oxidoreductase</keyword>
<keyword evidence="1" id="KW-0444">Lipid biosynthesis</keyword>
<dbReference type="GO" id="GO:0005741">
    <property type="term" value="C:mitochondrial outer membrane"/>
    <property type="evidence" value="ECO:0007669"/>
    <property type="project" value="TreeGrafter"/>
</dbReference>
<accession>A0A9P4XVF5</accession>
<dbReference type="EMBL" id="MU032351">
    <property type="protein sequence ID" value="KAF3761325.1"/>
    <property type="molecule type" value="Genomic_DNA"/>
</dbReference>
<dbReference type="GO" id="GO:0000253">
    <property type="term" value="F:3-beta-hydroxysteroid 3-dehydrogenase (NADP+) activity"/>
    <property type="evidence" value="ECO:0007669"/>
    <property type="project" value="TreeGrafter"/>
</dbReference>
<sequence>MAPAAPWDSVPARDTLFVLVTGANSGVGHGICERLIDEFLSTRNRTSHLVLLPTTRSARKSSETVSLLRGYLVRAASSRASPQEAAVARVHISSVQLDLCDLSTVQRAADQLLSGTVPFEGLGELRIPRLDAVIFNAGLGGWSHVSWFGFFWDIVTQGWVQATTRPRSKRSKPGLTVKPLPGQEDSLGLVFCANVFGHYLFAHYLVPLLSRPDQPTNGGIQQDGDGVVPAPARIIWQSSVDPALRHFSLDDFQALKSTAAYESSKMLTDLLCLTAALPSTARFSSRYLSSSLPSSSSSHTPKIYLAHPGIVATTMFPLHFTLMWAYILGTSISRWLGSPWHPVVPYKAAVATVWLALSSQAELDAQGAGSSKWGSCTDFWGNTMVKRTEVDGWGWTGNVESPEHMEKEDAGAIRVLRKSVGRSARAIMVTEESRAEFEEIGAKCWAKMESLREEWEGKISPSKAG</sequence>
<dbReference type="SUPFAM" id="SSF51735">
    <property type="entry name" value="NAD(P)-binding Rossmann-fold domains"/>
    <property type="match status" value="1"/>
</dbReference>
<dbReference type="GO" id="GO:0005811">
    <property type="term" value="C:lipid droplet"/>
    <property type="evidence" value="ECO:0007669"/>
    <property type="project" value="TreeGrafter"/>
</dbReference>
<evidence type="ECO:0008006" key="9">
    <source>
        <dbReference type="Google" id="ProtNLM"/>
    </source>
</evidence>
<dbReference type="PANTHER" id="PTHR43647">
    <property type="entry name" value="DEHYDROGENASE"/>
    <property type="match status" value="1"/>
</dbReference>
<evidence type="ECO:0000313" key="7">
    <source>
        <dbReference type="EMBL" id="KAF3761325.1"/>
    </source>
</evidence>
<gene>
    <name evidence="7" type="ORF">M406DRAFT_342145</name>
</gene>
<dbReference type="GO" id="GO:0006696">
    <property type="term" value="P:ergosterol biosynthetic process"/>
    <property type="evidence" value="ECO:0007669"/>
    <property type="project" value="TreeGrafter"/>
</dbReference>
<evidence type="ECO:0000256" key="4">
    <source>
        <dbReference type="ARBA" id="ARBA00023002"/>
    </source>
</evidence>
<dbReference type="Proteomes" id="UP000803844">
    <property type="component" value="Unassembled WGS sequence"/>
</dbReference>
<dbReference type="PANTHER" id="PTHR43647:SF1">
    <property type="entry name" value="3-KETO-STEROID REDUCTASE ERG27"/>
    <property type="match status" value="1"/>
</dbReference>